<evidence type="ECO:0000256" key="9">
    <source>
        <dbReference type="SAM" id="Phobius"/>
    </source>
</evidence>
<sequence>MMETIEKALAGEIDYVGQLKAERLQKIIISATTLISFISGWITSRIEVTAVLYLSGCVIAAIVRLTKLYYIPTNKFKVIGPAWSCYNRNTVQWNDKERKKTE</sequence>
<evidence type="ECO:0000256" key="4">
    <source>
        <dbReference type="ARBA" id="ARBA00022692"/>
    </source>
</evidence>
<proteinExistence type="inferred from homology"/>
<dbReference type="PANTHER" id="PTHR13202:SF0">
    <property type="entry name" value="SIGNAL PEPTIDASE COMPLEX SUBUNIT 1"/>
    <property type="match status" value="1"/>
</dbReference>
<comment type="caution">
    <text evidence="10">The sequence shown here is derived from an EMBL/GenBank/DDBJ whole genome shotgun (WGS) entry which is preliminary data.</text>
</comment>
<keyword evidence="7 9" id="KW-0472">Membrane</keyword>
<keyword evidence="5" id="KW-0256">Endoplasmic reticulum</keyword>
<comment type="function">
    <text evidence="8">Component of the signal peptidase complex (SPC) which catalyzes the cleavage of N-terminal signal sequences from nascent proteins as they are translocated into the lumen of the endoplasmic reticulum. Dispensable for SPC enzymatic activity.</text>
</comment>
<dbReference type="Proteomes" id="UP000310708">
    <property type="component" value="Unassembled WGS sequence"/>
</dbReference>
<feature type="transmembrane region" description="Helical" evidence="9">
    <location>
        <begin position="27"/>
        <end position="44"/>
    </location>
</feature>
<evidence type="ECO:0000313" key="11">
    <source>
        <dbReference type="Proteomes" id="UP000310708"/>
    </source>
</evidence>
<name>A0A4T0TUS0_9BASI</name>
<keyword evidence="6 9" id="KW-1133">Transmembrane helix</keyword>
<gene>
    <name evidence="10" type="ORF">E3Q01_00679</name>
</gene>
<dbReference type="GO" id="GO:0045047">
    <property type="term" value="P:protein targeting to ER"/>
    <property type="evidence" value="ECO:0007669"/>
    <property type="project" value="TreeGrafter"/>
</dbReference>
<comment type="subcellular location">
    <subcellularLocation>
        <location evidence="1">Endoplasmic reticulum membrane</location>
        <topology evidence="1">Multi-pass membrane protein</topology>
    </subcellularLocation>
</comment>
<feature type="transmembrane region" description="Helical" evidence="9">
    <location>
        <begin position="50"/>
        <end position="70"/>
    </location>
</feature>
<dbReference type="EMBL" id="SPRX01000005">
    <property type="protein sequence ID" value="TIC68970.1"/>
    <property type="molecule type" value="Genomic_DNA"/>
</dbReference>
<evidence type="ECO:0000256" key="6">
    <source>
        <dbReference type="ARBA" id="ARBA00022989"/>
    </source>
</evidence>
<evidence type="ECO:0000256" key="7">
    <source>
        <dbReference type="ARBA" id="ARBA00023136"/>
    </source>
</evidence>
<reference evidence="10 11" key="1">
    <citation type="submission" date="2019-03" db="EMBL/GenBank/DDBJ databases">
        <title>Sequencing 25 genomes of Wallemia mellicola.</title>
        <authorList>
            <person name="Gostincar C."/>
        </authorList>
    </citation>
    <scope>NUCLEOTIDE SEQUENCE [LARGE SCALE GENOMIC DNA]</scope>
    <source>
        <strain evidence="10 11">EXF-757</strain>
    </source>
</reference>
<evidence type="ECO:0000256" key="5">
    <source>
        <dbReference type="ARBA" id="ARBA00022824"/>
    </source>
</evidence>
<evidence type="ECO:0000256" key="1">
    <source>
        <dbReference type="ARBA" id="ARBA00004477"/>
    </source>
</evidence>
<dbReference type="PANTHER" id="PTHR13202">
    <property type="entry name" value="MICROSOMAL SIGNAL PEPTIDASE 12 KDA SUBUNIT"/>
    <property type="match status" value="1"/>
</dbReference>
<keyword evidence="4 9" id="KW-0812">Transmembrane</keyword>
<evidence type="ECO:0000256" key="3">
    <source>
        <dbReference type="ARBA" id="ARBA00017059"/>
    </source>
</evidence>
<comment type="similarity">
    <text evidence="2">Belongs to the SPCS1 family.</text>
</comment>
<dbReference type="Pfam" id="PF06645">
    <property type="entry name" value="SPC12"/>
    <property type="match status" value="1"/>
</dbReference>
<dbReference type="AlphaFoldDB" id="A0A4T0TUS0"/>
<evidence type="ECO:0000256" key="2">
    <source>
        <dbReference type="ARBA" id="ARBA00005245"/>
    </source>
</evidence>
<dbReference type="InterPro" id="IPR009542">
    <property type="entry name" value="Spc1/SPCS1"/>
</dbReference>
<accession>A0A4T0TUS0</accession>
<organism evidence="10 11">
    <name type="scientific">Wallemia mellicola</name>
    <dbReference type="NCBI Taxonomy" id="1708541"/>
    <lineage>
        <taxon>Eukaryota</taxon>
        <taxon>Fungi</taxon>
        <taxon>Dikarya</taxon>
        <taxon>Basidiomycota</taxon>
        <taxon>Wallemiomycotina</taxon>
        <taxon>Wallemiomycetes</taxon>
        <taxon>Wallemiales</taxon>
        <taxon>Wallemiaceae</taxon>
        <taxon>Wallemia</taxon>
    </lineage>
</organism>
<dbReference type="GO" id="GO:0006465">
    <property type="term" value="P:signal peptide processing"/>
    <property type="evidence" value="ECO:0007669"/>
    <property type="project" value="InterPro"/>
</dbReference>
<evidence type="ECO:0000313" key="10">
    <source>
        <dbReference type="EMBL" id="TIC68970.1"/>
    </source>
</evidence>
<dbReference type="GO" id="GO:0005787">
    <property type="term" value="C:signal peptidase complex"/>
    <property type="evidence" value="ECO:0007669"/>
    <property type="project" value="InterPro"/>
</dbReference>
<evidence type="ECO:0000256" key="8">
    <source>
        <dbReference type="ARBA" id="ARBA00045204"/>
    </source>
</evidence>
<protein>
    <recommendedName>
        <fullName evidence="3">Signal peptidase complex subunit 1</fullName>
    </recommendedName>
</protein>